<organism evidence="3 4">
    <name type="scientific">Agrilus planipennis</name>
    <name type="common">Emerald ash borer</name>
    <name type="synonym">Agrilus marcopoli</name>
    <dbReference type="NCBI Taxonomy" id="224129"/>
    <lineage>
        <taxon>Eukaryota</taxon>
        <taxon>Metazoa</taxon>
        <taxon>Ecdysozoa</taxon>
        <taxon>Arthropoda</taxon>
        <taxon>Hexapoda</taxon>
        <taxon>Insecta</taxon>
        <taxon>Pterygota</taxon>
        <taxon>Neoptera</taxon>
        <taxon>Endopterygota</taxon>
        <taxon>Coleoptera</taxon>
        <taxon>Polyphaga</taxon>
        <taxon>Elateriformia</taxon>
        <taxon>Buprestoidea</taxon>
        <taxon>Buprestidae</taxon>
        <taxon>Agrilinae</taxon>
        <taxon>Agrilus</taxon>
    </lineage>
</organism>
<feature type="region of interest" description="Disordered" evidence="2">
    <location>
        <begin position="355"/>
        <end position="377"/>
    </location>
</feature>
<evidence type="ECO:0000313" key="3">
    <source>
        <dbReference type="Proteomes" id="UP000192223"/>
    </source>
</evidence>
<dbReference type="Proteomes" id="UP000192223">
    <property type="component" value="Unplaced"/>
</dbReference>
<feature type="coiled-coil region" evidence="1">
    <location>
        <begin position="157"/>
        <end position="320"/>
    </location>
</feature>
<evidence type="ECO:0000256" key="2">
    <source>
        <dbReference type="SAM" id="MobiDB-lite"/>
    </source>
</evidence>
<evidence type="ECO:0000256" key="1">
    <source>
        <dbReference type="SAM" id="Coils"/>
    </source>
</evidence>
<dbReference type="KEGG" id="apln:108743220"/>
<feature type="region of interest" description="Disordered" evidence="2">
    <location>
        <begin position="1"/>
        <end position="22"/>
    </location>
</feature>
<feature type="coiled-coil region" evidence="1">
    <location>
        <begin position="796"/>
        <end position="908"/>
    </location>
</feature>
<accession>A0A7F5RDN6</accession>
<keyword evidence="3" id="KW-1185">Reference proteome</keyword>
<dbReference type="OrthoDB" id="10062605at2759"/>
<keyword evidence="1" id="KW-0175">Coiled coil</keyword>
<feature type="coiled-coil region" evidence="1">
    <location>
        <begin position="597"/>
        <end position="656"/>
    </location>
</feature>
<feature type="coiled-coil region" evidence="1">
    <location>
        <begin position="696"/>
        <end position="750"/>
    </location>
</feature>
<protein>
    <submittedName>
        <fullName evidence="4">Leucine-rich repeat-containing protein DDB_G0290503</fullName>
    </submittedName>
</protein>
<dbReference type="GeneID" id="108743220"/>
<gene>
    <name evidence="4" type="primary">LOC108743220</name>
</gene>
<proteinExistence type="predicted"/>
<dbReference type="RefSeq" id="XP_025834092.1">
    <property type="nucleotide sequence ID" value="XM_025978307.1"/>
</dbReference>
<feature type="coiled-coil region" evidence="1">
    <location>
        <begin position="421"/>
        <end position="490"/>
    </location>
</feature>
<name>A0A7F5RDN6_AGRPL</name>
<evidence type="ECO:0000313" key="4">
    <source>
        <dbReference type="RefSeq" id="XP_025834092.1"/>
    </source>
</evidence>
<dbReference type="InParanoid" id="A0A7F5RDN6"/>
<sequence length="1585" mass="183473">MANDSGDSKCPTGTEAGDSPGEEGQLCSVALKDIFLSCDKQNVGSAHAQSLIEFVTPFLSNNTMELMCLKNCLDPNNDNPLITEEQFFHKMQVWISKIKTMSISPEKKGNLEAVSFHQFSSTENGPCSQFLKSNAESGLLNLSGASSTSLGNAFQEIASLQEATHELEHLNRKLQEELTLIKSQLAASEEHNELLQSDLKKINNKLLAEQHLNEQLHAERKENEELRECSQGLTKKIELLEKSFSCVERENGNIKQKLELLEQENQKLEDKLEQARNRELEKEKTIIKMRTEYDFKEAVIASLEKAVLEMQEKLKENQQIIEHHVEINEGLKVEKITLEKLLRGQLSQTYIIPSTPPNPLISSSSDAELKAATGDSPLKNNSTSSIFLHDTSSEDDLFSKMPLTESAMTTQHSLLYELSQVSKENEVNNNSKNILDQMQEENDDLKRRLEVCTEELEELKKELELIKLSETETNKENTNLRNEVKLLIEEKLDLKCLNENNCSYILELEEKIKNIVKHEEMLAIEIKEIKEQKNILNQTILDNEHKNKNLIAELGKLKHDLQLKECATENLEHEHLSLLDSFDNLKKEYDELKIYFAEKLNETLKEKENHIELLKTEMKILNSRLNENSKASEENRNSLLEEISELKITIATKEETIWELKRLVHNLAKQLDDDNLIKKQTEEIQSQKICECNTLIEKKEVVIKRLEKDIESLNTQIKKFESVKVNDQLIEQLQKELEHTKKIQSELEKQITQSHTNEKILKTEINKLKKFLEDNEKSITYLTTFSSHLNQQISIKEDIEMMLRREVNKLDQILNEKEETIKHLENEIFQTQQSLAVKDALIVQLKIYNSKTTAELEDTIKEKDKNFEDFEKKVQHFNKLNEEKDIQLNALNAQIEEFQTSVEKKDQSLCELSDYNAHLEETILLEKKKETELEENIGDLIKVVKNKDDIVQDFQHLVSDLQTKLQDANNSFEESEKVHEKDILQLRTDIEKRENAIKDLELLIENLQYQLGELTDTKSKFEEQQLSLRQLEMLNQQLNEKIVLEGAKFDRLQDEFDQLRADIYAREENEKKFKRDIDFLKSELEQKEELIQKFEDNDQNLTSKLELTRKVLHEKEDYIQQLNTLNSGLMERITLINNSMNNLEDYNKELNIHLTEKEGTINSLKCSVDALNIQIETMKSQLYTNNVTSETQIKSLQEEVKNREKTTEKLRNELSSKIKFLKDESDSLNSVLKLQKTSLENYEVQVCEMSKSIETKNAHLESLSHDLSQLKQSSKEKDVTFAYLQKDFKELENRYQQKITEVEELTTLLILKEKNIEKLKEKNHQLHISLKENEQIVNRLESETARLNEQLTALSKIRGDTQEHKSPKSGRCSYDRLKIKIEKLQEKNECLEKQLEEEKKHSKNVLDENSELSKEICKLNETNVDLKKELEQLNNKNKNDARESTDSLSGDVTNLCLTSQHQRTINIASNEENEINQNVSEIIPSLKTALPMLSVCRDKSPAEKLKAREKFETLVLALTVDASTIIDRVERQKGRLLAMEDSIATEVAKLLDLLDEVKGQNQDPFVANRIIVCIEQVSVVMNVAC</sequence>
<feature type="coiled-coil region" evidence="1">
    <location>
        <begin position="951"/>
        <end position="1104"/>
    </location>
</feature>
<feature type="coiled-coil region" evidence="1">
    <location>
        <begin position="1136"/>
        <end position="1443"/>
    </location>
</feature>
<reference evidence="4" key="1">
    <citation type="submission" date="2025-08" db="UniProtKB">
        <authorList>
            <consortium name="RefSeq"/>
        </authorList>
    </citation>
    <scope>IDENTIFICATION</scope>
    <source>
        <tissue evidence="4">Entire body</tissue>
    </source>
</reference>